<proteinExistence type="predicted"/>
<feature type="compositionally biased region" description="Gly residues" evidence="1">
    <location>
        <begin position="18"/>
        <end position="32"/>
    </location>
</feature>
<keyword evidence="3" id="KW-1185">Reference proteome</keyword>
<evidence type="ECO:0000256" key="1">
    <source>
        <dbReference type="SAM" id="MobiDB-lite"/>
    </source>
</evidence>
<reference evidence="2 3" key="1">
    <citation type="submission" date="2018-10" db="EMBL/GenBank/DDBJ databases">
        <authorList>
            <consortium name="IHU Genomes"/>
        </authorList>
    </citation>
    <scope>NUCLEOTIDE SEQUENCE [LARGE SCALE GENOMIC DNA]</scope>
    <source>
        <strain evidence="2 3">A1</strain>
    </source>
</reference>
<organism evidence="2 3">
    <name type="scientific">Yasminevirus sp. GU-2018</name>
    <dbReference type="NCBI Taxonomy" id="2420051"/>
    <lineage>
        <taxon>Viruses</taxon>
        <taxon>Varidnaviria</taxon>
        <taxon>Bamfordvirae</taxon>
        <taxon>Nucleocytoviricota</taxon>
        <taxon>Megaviricetes</taxon>
        <taxon>Imitervirales</taxon>
        <taxon>Mimiviridae</taxon>
        <taxon>Klosneuvirinae</taxon>
        <taxon>Yasminevirus</taxon>
        <taxon>Yasminevirus saudimassiliense</taxon>
    </lineage>
</organism>
<feature type="region of interest" description="Disordered" evidence="1">
    <location>
        <begin position="1"/>
        <end position="41"/>
    </location>
</feature>
<accession>A0A5K0U757</accession>
<evidence type="ECO:0000313" key="2">
    <source>
        <dbReference type="EMBL" id="VBB17779.1"/>
    </source>
</evidence>
<gene>
    <name evidence="2" type="ORF">YASMINEVIRUS_242</name>
</gene>
<dbReference type="Proteomes" id="UP000594342">
    <property type="component" value="Unassembled WGS sequence"/>
</dbReference>
<protein>
    <submittedName>
        <fullName evidence="2">Uncharacterized protein</fullName>
    </submittedName>
</protein>
<dbReference type="EMBL" id="UPSH01000001">
    <property type="protein sequence ID" value="VBB17779.1"/>
    <property type="molecule type" value="Genomic_DNA"/>
</dbReference>
<evidence type="ECO:0000313" key="3">
    <source>
        <dbReference type="Proteomes" id="UP000594342"/>
    </source>
</evidence>
<name>A0A5K0U757_9VIRU</name>
<sequence length="238" mass="26319">MKPNICSTDEDSTFTPGGSPGGSLGDGPGSASGSGSERDTKRAQNILEVPGAPMLPKSKDLRQSMLDLALKVFFENNLKPGMCYGSAREKSFTATEEKYKDQKLVLVYQDGTACSASYAFSDVYQKPDGTYKVVTDCGHAHFTGDNPGDHATNDEVDCKTLDEVLYELLRYCGHDPNTSGDMFSDVYGKKILDALFTSCRHNDSRKRGESPIFNFLKNRSDFQESIKKIEQGNWRYNK</sequence>
<comment type="caution">
    <text evidence="2">The sequence shown here is derived from an EMBL/GenBank/DDBJ whole genome shotgun (WGS) entry which is preliminary data.</text>
</comment>